<dbReference type="Proteomes" id="UP001328107">
    <property type="component" value="Unassembled WGS sequence"/>
</dbReference>
<dbReference type="SUPFAM" id="SSF56112">
    <property type="entry name" value="Protein kinase-like (PK-like)"/>
    <property type="match status" value="1"/>
</dbReference>
<organism evidence="1 2">
    <name type="scientific">Pristionchus mayeri</name>
    <dbReference type="NCBI Taxonomy" id="1317129"/>
    <lineage>
        <taxon>Eukaryota</taxon>
        <taxon>Metazoa</taxon>
        <taxon>Ecdysozoa</taxon>
        <taxon>Nematoda</taxon>
        <taxon>Chromadorea</taxon>
        <taxon>Rhabditida</taxon>
        <taxon>Rhabditina</taxon>
        <taxon>Diplogasteromorpha</taxon>
        <taxon>Diplogasteroidea</taxon>
        <taxon>Neodiplogasteridae</taxon>
        <taxon>Pristionchus</taxon>
    </lineage>
</organism>
<keyword evidence="2" id="KW-1185">Reference proteome</keyword>
<gene>
    <name evidence="1" type="ORF">PMAYCL1PPCAC_21103</name>
</gene>
<dbReference type="InterPro" id="IPR012877">
    <property type="entry name" value="Dhs-27"/>
</dbReference>
<dbReference type="PANTHER" id="PTHR23020:SF8">
    <property type="entry name" value="CHK KINASE-LIKE DOMAIN-CONTAINING PROTEIN"/>
    <property type="match status" value="1"/>
</dbReference>
<dbReference type="EMBL" id="BTRK01000005">
    <property type="protein sequence ID" value="GMR50908.1"/>
    <property type="molecule type" value="Genomic_DNA"/>
</dbReference>
<evidence type="ECO:0000313" key="1">
    <source>
        <dbReference type="EMBL" id="GMR50908.1"/>
    </source>
</evidence>
<reference evidence="2" key="1">
    <citation type="submission" date="2022-10" db="EMBL/GenBank/DDBJ databases">
        <title>Genome assembly of Pristionchus species.</title>
        <authorList>
            <person name="Yoshida K."/>
            <person name="Sommer R.J."/>
        </authorList>
    </citation>
    <scope>NUCLEOTIDE SEQUENCE [LARGE SCALE GENOMIC DNA]</scope>
    <source>
        <strain evidence="2">RS5460</strain>
    </source>
</reference>
<accession>A0AAN5I3Q6</accession>
<name>A0AAN5I3Q6_9BILA</name>
<comment type="caution">
    <text evidence="1">The sequence shown here is derived from an EMBL/GenBank/DDBJ whole genome shotgun (WGS) entry which is preliminary data.</text>
</comment>
<proteinExistence type="predicted"/>
<dbReference type="AlphaFoldDB" id="A0AAN5I3Q6"/>
<dbReference type="Pfam" id="PF07914">
    <property type="entry name" value="DUF1679"/>
    <property type="match status" value="1"/>
</dbReference>
<sequence>MSLHEALGGILETQVIWEDLEKQLRTALQTNATFGPAKNVIDIGEGNGFASRCGLVSCDWKGAEESEKLPCSVVIKIPSALPFKQMNVIQGDSAMWAGMETKLRELHNIEIASYKYFEVFDGLKMPKMYYGKEFTNENQLEGQISLEYVKNSRVMNFYEAHTVEQVKQIARALGKIQACSLKKDVTAPEFDVNMHADFSKTVSLECTHFGVGVQDLLRISLFALPAKERRESAAMLVEEMYNSMVENLDGAEPPYSLEKLQSIYDILFPHSASYFAGGGIVIMIKQMNNAKLTMDMKELRKAVQMDKVLGALEDILQYHSQNKELVKDLKFRDH</sequence>
<dbReference type="PANTHER" id="PTHR23020">
    <property type="entry name" value="UNCHARACTERIZED NUCLEAR HORMONE RECEPTOR-RELATED"/>
    <property type="match status" value="1"/>
</dbReference>
<evidence type="ECO:0000313" key="2">
    <source>
        <dbReference type="Proteomes" id="UP001328107"/>
    </source>
</evidence>
<protein>
    <submittedName>
        <fullName evidence="1">Uncharacterized protein</fullName>
    </submittedName>
</protein>
<dbReference type="InterPro" id="IPR011009">
    <property type="entry name" value="Kinase-like_dom_sf"/>
</dbReference>
<dbReference type="InterPro" id="IPR052961">
    <property type="entry name" value="Oxido-Kinase-like_Enzymes"/>
</dbReference>